<evidence type="ECO:0000259" key="6">
    <source>
        <dbReference type="PROSITE" id="PS50893"/>
    </source>
</evidence>
<reference evidence="8" key="1">
    <citation type="journal article" date="2022" name="Microbiol. Resour. Announc.">
        <title>Draft Genome Sequence of a Methanogenic Archaeon from West Spitsbergen Permafrost.</title>
        <authorList>
            <person name="Trubitsyn V."/>
            <person name="Rivkina E."/>
            <person name="Shcherbakova V."/>
        </authorList>
    </citation>
    <scope>NUCLEOTIDE SEQUENCE [LARGE SCALE GENOMIC DNA]</scope>
    <source>
        <strain evidence="8">VT</strain>
    </source>
</reference>
<name>A0A8T5UV51_9EURY</name>
<comment type="similarity">
    <text evidence="5">Belongs to the ABC transporter superfamily. Drug exporter-1 (DrugE1) (TC 3.A.1.105) family.</text>
</comment>
<organism evidence="7 8">
    <name type="scientific">Methanobacterium spitsbergense</name>
    <dbReference type="NCBI Taxonomy" id="2874285"/>
    <lineage>
        <taxon>Archaea</taxon>
        <taxon>Methanobacteriati</taxon>
        <taxon>Methanobacteriota</taxon>
        <taxon>Methanomada group</taxon>
        <taxon>Methanobacteria</taxon>
        <taxon>Methanobacteriales</taxon>
        <taxon>Methanobacteriaceae</taxon>
        <taxon>Methanobacterium</taxon>
    </lineage>
</organism>
<comment type="subcellular location">
    <subcellularLocation>
        <location evidence="1">Cell membrane</location>
        <topology evidence="1">Peripheral membrane protein</topology>
        <orientation evidence="1">Cytoplasmic side</orientation>
    </subcellularLocation>
</comment>
<evidence type="ECO:0000256" key="3">
    <source>
        <dbReference type="ARBA" id="ARBA00022741"/>
    </source>
</evidence>
<dbReference type="SUPFAM" id="SSF52540">
    <property type="entry name" value="P-loop containing nucleoside triphosphate hydrolases"/>
    <property type="match status" value="1"/>
</dbReference>
<gene>
    <name evidence="7" type="ORF">K8N75_01580</name>
</gene>
<accession>A0A8T5UV51</accession>
<dbReference type="InterPro" id="IPR027417">
    <property type="entry name" value="P-loop_NTPase"/>
</dbReference>
<comment type="caution">
    <text evidence="7">The sequence shown here is derived from an EMBL/GenBank/DDBJ whole genome shotgun (WGS) entry which is preliminary data.</text>
</comment>
<feature type="domain" description="ABC transporter" evidence="6">
    <location>
        <begin position="5"/>
        <end position="236"/>
    </location>
</feature>
<evidence type="ECO:0000256" key="1">
    <source>
        <dbReference type="ARBA" id="ARBA00004413"/>
    </source>
</evidence>
<dbReference type="PANTHER" id="PTHR43582">
    <property type="entry name" value="LINEARMYCIN RESISTANCE ATP-BINDING PROTEIN LNRL"/>
    <property type="match status" value="1"/>
</dbReference>
<dbReference type="InterPro" id="IPR025302">
    <property type="entry name" value="DrrA1/2-like_C"/>
</dbReference>
<dbReference type="GO" id="GO:0005886">
    <property type="term" value="C:plasma membrane"/>
    <property type="evidence" value="ECO:0007669"/>
    <property type="project" value="UniProtKB-SubCell"/>
</dbReference>
<dbReference type="RefSeq" id="WP_223790418.1">
    <property type="nucleotide sequence ID" value="NZ_JAIOUQ010000003.1"/>
</dbReference>
<dbReference type="Pfam" id="PF00005">
    <property type="entry name" value="ABC_tran"/>
    <property type="match status" value="1"/>
</dbReference>
<dbReference type="NCBIfam" id="TIGR01188">
    <property type="entry name" value="drrA"/>
    <property type="match status" value="1"/>
</dbReference>
<dbReference type="PANTHER" id="PTHR43582:SF2">
    <property type="entry name" value="LINEARMYCIN RESISTANCE ATP-BINDING PROTEIN LNRL"/>
    <property type="match status" value="1"/>
</dbReference>
<dbReference type="GO" id="GO:0043215">
    <property type="term" value="P:daunorubicin transport"/>
    <property type="evidence" value="ECO:0007669"/>
    <property type="project" value="InterPro"/>
</dbReference>
<dbReference type="GO" id="GO:1900753">
    <property type="term" value="P:doxorubicin transport"/>
    <property type="evidence" value="ECO:0007669"/>
    <property type="project" value="InterPro"/>
</dbReference>
<sequence length="313" mass="35422">MDYIIETHNISKIYGDFKAVDSINLKVPRNSVYGILGPNGAGKTTLISMLCTILHPSSGNATVNGYDVMKNSKEVRRSIGVVFQSRALDDILTGREHLEMHAALYGVPSELRKQRIEEVLDLIALGDKADEYTKTYSGGMKRRLEIGRGLIHHPKVLFLDEPTLGLDPQTRENIWHYIQELNKKEDITVLMSTHYMEEADKLCDEIAIINRGHIITSDSPKNLKRELKADVITMRVDDEEKFIKEAEKLDFIKSIVKIDDEIKMMVESGENLVATLVNFANKNNIIVNSIELEHPNLEDVFINYTGKRIIEGA</sequence>
<dbReference type="Gene3D" id="3.40.50.300">
    <property type="entry name" value="P-loop containing nucleotide triphosphate hydrolases"/>
    <property type="match status" value="1"/>
</dbReference>
<protein>
    <submittedName>
        <fullName evidence="7">ATP-binding cassette domain-containing protein</fullName>
    </submittedName>
</protein>
<dbReference type="GO" id="GO:0016887">
    <property type="term" value="F:ATP hydrolysis activity"/>
    <property type="evidence" value="ECO:0007669"/>
    <property type="project" value="InterPro"/>
</dbReference>
<dbReference type="AlphaFoldDB" id="A0A8T5UV51"/>
<dbReference type="InterPro" id="IPR005894">
    <property type="entry name" value="DrrA"/>
</dbReference>
<evidence type="ECO:0000256" key="5">
    <source>
        <dbReference type="ARBA" id="ARBA00049985"/>
    </source>
</evidence>
<proteinExistence type="inferred from homology"/>
<keyword evidence="8" id="KW-1185">Reference proteome</keyword>
<dbReference type="PROSITE" id="PS50893">
    <property type="entry name" value="ABC_TRANSPORTER_2"/>
    <property type="match status" value="1"/>
</dbReference>
<dbReference type="Pfam" id="PF13732">
    <property type="entry name" value="DrrA1-3_C"/>
    <property type="match status" value="1"/>
</dbReference>
<dbReference type="EMBL" id="JAIOUQ010000003">
    <property type="protein sequence ID" value="MBZ2164743.1"/>
    <property type="molecule type" value="Genomic_DNA"/>
</dbReference>
<keyword evidence="3" id="KW-0547">Nucleotide-binding</keyword>
<evidence type="ECO:0000256" key="2">
    <source>
        <dbReference type="ARBA" id="ARBA00022448"/>
    </source>
</evidence>
<evidence type="ECO:0000256" key="4">
    <source>
        <dbReference type="ARBA" id="ARBA00022840"/>
    </source>
</evidence>
<evidence type="ECO:0000313" key="8">
    <source>
        <dbReference type="Proteomes" id="UP000825933"/>
    </source>
</evidence>
<keyword evidence="4 7" id="KW-0067">ATP-binding</keyword>
<dbReference type="InterPro" id="IPR017871">
    <property type="entry name" value="ABC_transporter-like_CS"/>
</dbReference>
<evidence type="ECO:0000313" key="7">
    <source>
        <dbReference type="EMBL" id="MBZ2164743.1"/>
    </source>
</evidence>
<dbReference type="GO" id="GO:0005524">
    <property type="term" value="F:ATP binding"/>
    <property type="evidence" value="ECO:0007669"/>
    <property type="project" value="UniProtKB-KW"/>
</dbReference>
<dbReference type="Proteomes" id="UP000825933">
    <property type="component" value="Unassembled WGS sequence"/>
</dbReference>
<dbReference type="SMART" id="SM00382">
    <property type="entry name" value="AAA"/>
    <property type="match status" value="1"/>
</dbReference>
<dbReference type="PROSITE" id="PS00211">
    <property type="entry name" value="ABC_TRANSPORTER_1"/>
    <property type="match status" value="1"/>
</dbReference>
<dbReference type="InterPro" id="IPR003439">
    <property type="entry name" value="ABC_transporter-like_ATP-bd"/>
</dbReference>
<keyword evidence="2" id="KW-0813">Transport</keyword>
<dbReference type="InterPro" id="IPR003593">
    <property type="entry name" value="AAA+_ATPase"/>
</dbReference>